<reference evidence="1 2" key="1">
    <citation type="submission" date="2024-04" db="EMBL/GenBank/DDBJ databases">
        <title>Salinicola lusitanus LLJ914,a marine bacterium isolated from the Okinawa Trough.</title>
        <authorList>
            <person name="Li J."/>
        </authorList>
    </citation>
    <scope>NUCLEOTIDE SEQUENCE [LARGE SCALE GENOMIC DNA]</scope>
    <source>
        <strain evidence="1 2">LLJ914</strain>
    </source>
</reference>
<evidence type="ECO:0000313" key="1">
    <source>
        <dbReference type="EMBL" id="XAD52421.1"/>
    </source>
</evidence>
<evidence type="ECO:0008006" key="3">
    <source>
        <dbReference type="Google" id="ProtNLM"/>
    </source>
</evidence>
<sequence>MDLEPEIQIGRQREEAIATAGSERTIRPALRQKKSKKRLKKGYRAALGQRLPSSLPGVIQNGRLTIRTGIEVTPVATGQWSVSGFLAGNGVC</sequence>
<proteinExistence type="predicted"/>
<protein>
    <recommendedName>
        <fullName evidence="3">Transposase</fullName>
    </recommendedName>
</protein>
<dbReference type="Proteomes" id="UP001453229">
    <property type="component" value="Chromosome"/>
</dbReference>
<evidence type="ECO:0000313" key="2">
    <source>
        <dbReference type="Proteomes" id="UP001453229"/>
    </source>
</evidence>
<accession>A0ABZ3CMP7</accession>
<name>A0ABZ3CMP7_9GAMM</name>
<organism evidence="1 2">
    <name type="scientific">Salinicola lusitanus</name>
    <dbReference type="NCBI Taxonomy" id="1949085"/>
    <lineage>
        <taxon>Bacteria</taxon>
        <taxon>Pseudomonadati</taxon>
        <taxon>Pseudomonadota</taxon>
        <taxon>Gammaproteobacteria</taxon>
        <taxon>Oceanospirillales</taxon>
        <taxon>Halomonadaceae</taxon>
        <taxon>Salinicola</taxon>
    </lineage>
</organism>
<gene>
    <name evidence="1" type="ORF">AAGT95_11215</name>
</gene>
<keyword evidence="2" id="KW-1185">Reference proteome</keyword>
<dbReference type="EMBL" id="CP151919">
    <property type="protein sequence ID" value="XAD52421.1"/>
    <property type="molecule type" value="Genomic_DNA"/>
</dbReference>
<dbReference type="RefSeq" id="WP_157958474.1">
    <property type="nucleotide sequence ID" value="NZ_CP151919.1"/>
</dbReference>